<dbReference type="InterPro" id="IPR029045">
    <property type="entry name" value="ClpP/crotonase-like_dom_sf"/>
</dbReference>
<dbReference type="PATRIC" id="fig|210.2441.peg.1470"/>
<dbReference type="GO" id="GO:0006508">
    <property type="term" value="P:proteolysis"/>
    <property type="evidence" value="ECO:0007669"/>
    <property type="project" value="UniProtKB-KW"/>
</dbReference>
<accession>A0A1A9HE20</accession>
<evidence type="ECO:0000256" key="6">
    <source>
        <dbReference type="SAM" id="MobiDB-lite"/>
    </source>
</evidence>
<feature type="region of interest" description="Disordered" evidence="6">
    <location>
        <begin position="393"/>
        <end position="429"/>
    </location>
</feature>
<dbReference type="Pfam" id="PF17820">
    <property type="entry name" value="PDZ_6"/>
    <property type="match status" value="1"/>
</dbReference>
<dbReference type="EMBL" id="CP011486">
    <property type="protein sequence ID" value="ANH48887.1"/>
    <property type="molecule type" value="Genomic_DNA"/>
</dbReference>
<feature type="signal peptide" evidence="7">
    <location>
        <begin position="1"/>
        <end position="20"/>
    </location>
</feature>
<feature type="domain" description="PDZ" evidence="8">
    <location>
        <begin position="94"/>
        <end position="162"/>
    </location>
</feature>
<dbReference type="PROSITE" id="PS50106">
    <property type="entry name" value="PDZ"/>
    <property type="match status" value="1"/>
</dbReference>
<comment type="similarity">
    <text evidence="1 5">Belongs to the peptidase S41A family.</text>
</comment>
<evidence type="ECO:0000313" key="10">
    <source>
        <dbReference type="Proteomes" id="UP000078062"/>
    </source>
</evidence>
<keyword evidence="3 5" id="KW-0378">Hydrolase</keyword>
<dbReference type="Pfam" id="PF03572">
    <property type="entry name" value="Peptidase_S41"/>
    <property type="match status" value="1"/>
</dbReference>
<dbReference type="GO" id="GO:0007165">
    <property type="term" value="P:signal transduction"/>
    <property type="evidence" value="ECO:0007669"/>
    <property type="project" value="TreeGrafter"/>
</dbReference>
<evidence type="ECO:0000259" key="8">
    <source>
        <dbReference type="PROSITE" id="PS50106"/>
    </source>
</evidence>
<evidence type="ECO:0000256" key="2">
    <source>
        <dbReference type="ARBA" id="ARBA00022670"/>
    </source>
</evidence>
<proteinExistence type="inferred from homology"/>
<dbReference type="SMART" id="SM00228">
    <property type="entry name" value="PDZ"/>
    <property type="match status" value="1"/>
</dbReference>
<dbReference type="GO" id="GO:0008236">
    <property type="term" value="F:serine-type peptidase activity"/>
    <property type="evidence" value="ECO:0007669"/>
    <property type="project" value="UniProtKB-KW"/>
</dbReference>
<dbReference type="InterPro" id="IPR001478">
    <property type="entry name" value="PDZ"/>
</dbReference>
<dbReference type="GO" id="GO:0030288">
    <property type="term" value="C:outer membrane-bounded periplasmic space"/>
    <property type="evidence" value="ECO:0007669"/>
    <property type="project" value="TreeGrafter"/>
</dbReference>
<dbReference type="RefSeq" id="WP_064435102.1">
    <property type="nucleotide sequence ID" value="NZ_CP011486.1"/>
</dbReference>
<dbReference type="InterPro" id="IPR041489">
    <property type="entry name" value="PDZ_6"/>
</dbReference>
<dbReference type="SMART" id="SM00245">
    <property type="entry name" value="TSPc"/>
    <property type="match status" value="1"/>
</dbReference>
<dbReference type="InterPro" id="IPR036034">
    <property type="entry name" value="PDZ_sf"/>
</dbReference>
<dbReference type="Gene3D" id="2.30.42.10">
    <property type="match status" value="1"/>
</dbReference>
<dbReference type="NCBIfam" id="TIGR00225">
    <property type="entry name" value="prc"/>
    <property type="match status" value="1"/>
</dbReference>
<name>A0A1A9HE20_HELPX</name>
<dbReference type="FunFam" id="3.90.226.10:FF:000029">
    <property type="entry name" value="Peptidase, S41 family"/>
    <property type="match status" value="1"/>
</dbReference>
<dbReference type="CDD" id="cd06782">
    <property type="entry name" value="cpPDZ_CPP-like"/>
    <property type="match status" value="1"/>
</dbReference>
<keyword evidence="2 5" id="KW-0645">Protease</keyword>
<dbReference type="CDD" id="cd07560">
    <property type="entry name" value="Peptidase_S41_CPP"/>
    <property type="match status" value="1"/>
</dbReference>
<dbReference type="FunFam" id="2.30.42.10:FF:000063">
    <property type="entry name" value="Peptidase, S41 family"/>
    <property type="match status" value="1"/>
</dbReference>
<dbReference type="PANTHER" id="PTHR32060:SF30">
    <property type="entry name" value="CARBOXY-TERMINAL PROCESSING PROTEASE CTPA"/>
    <property type="match status" value="1"/>
</dbReference>
<dbReference type="SUPFAM" id="SSF50156">
    <property type="entry name" value="PDZ domain-like"/>
    <property type="match status" value="1"/>
</dbReference>
<dbReference type="AlphaFoldDB" id="A0A1A9HE20"/>
<keyword evidence="4 5" id="KW-0720">Serine protease</keyword>
<evidence type="ECO:0000256" key="1">
    <source>
        <dbReference type="ARBA" id="ARBA00009179"/>
    </source>
</evidence>
<reference evidence="9 10" key="1">
    <citation type="submission" date="2014-04" db="EMBL/GenBank/DDBJ databases">
        <title>Detecting global and local adaptation in a worldwide sample of Helicobacter pylori genomes.</title>
        <authorList>
            <person name="Montano V."/>
            <person name="Didelot X."/>
            <person name="Foll M."/>
            <person name="Linz B."/>
            <person name="Reinhardt R."/>
            <person name="Suerbaum S."/>
            <person name="Moodley Y."/>
            <person name="Jensen J.D."/>
        </authorList>
    </citation>
    <scope>NUCLEOTIDE SEQUENCE [LARGE SCALE GENOMIC DNA]</scope>
    <source>
        <strain evidence="9 10">K26A1</strain>
    </source>
</reference>
<evidence type="ECO:0000256" key="3">
    <source>
        <dbReference type="ARBA" id="ARBA00022801"/>
    </source>
</evidence>
<keyword evidence="7" id="KW-0732">Signal</keyword>
<dbReference type="SUPFAM" id="SSF52096">
    <property type="entry name" value="ClpP/crotonase"/>
    <property type="match status" value="1"/>
</dbReference>
<evidence type="ECO:0000256" key="4">
    <source>
        <dbReference type="ARBA" id="ARBA00022825"/>
    </source>
</evidence>
<evidence type="ECO:0000313" key="9">
    <source>
        <dbReference type="EMBL" id="ANH48887.1"/>
    </source>
</evidence>
<dbReference type="Gene3D" id="3.90.226.10">
    <property type="entry name" value="2-enoyl-CoA Hydratase, Chain A, domain 1"/>
    <property type="match status" value="1"/>
</dbReference>
<evidence type="ECO:0000256" key="5">
    <source>
        <dbReference type="RuleBase" id="RU004404"/>
    </source>
</evidence>
<gene>
    <name evidence="9" type="ORF">AA977_07120</name>
</gene>
<organism evidence="9 10">
    <name type="scientific">Helicobacter pylori</name>
    <name type="common">Campylobacter pylori</name>
    <dbReference type="NCBI Taxonomy" id="210"/>
    <lineage>
        <taxon>Bacteria</taxon>
        <taxon>Pseudomonadati</taxon>
        <taxon>Campylobacterota</taxon>
        <taxon>Epsilonproteobacteria</taxon>
        <taxon>Campylobacterales</taxon>
        <taxon>Helicobacteraceae</taxon>
        <taxon>Helicobacter</taxon>
    </lineage>
</organism>
<evidence type="ECO:0000256" key="7">
    <source>
        <dbReference type="SAM" id="SignalP"/>
    </source>
</evidence>
<protein>
    <submittedName>
        <fullName evidence="9">Peptidase S41</fullName>
    </submittedName>
</protein>
<dbReference type="PANTHER" id="PTHR32060">
    <property type="entry name" value="TAIL-SPECIFIC PROTEASE"/>
    <property type="match status" value="1"/>
</dbReference>
<dbReference type="InterPro" id="IPR005151">
    <property type="entry name" value="Tail-specific_protease"/>
</dbReference>
<sequence>MTKRLFKGLLAVSLAVSLHAGEVKEKKPAKPTKEDPQELAAKRVEAFNRFTNVVTEIEKKYVDKISISEIMTKAIEGLLSNLDAHSAYLNEKKFKEFQAQTEGEFGGLGITVGMRDGVLTVIAPLEGTPAYKAGVKSGDNILKINNESTLSMSIDDAINLMRGKPKTPIQITIVRKNEPKPLVFNIVRDIIKIPSVYVKKIEKTPYLYVRVNSFDKNVTKSVLDGLKANPKVKGIVLDLRGNPGGLLNQAVGLSNLFIKEGVLVSQRGKNKEENLEYKANGRAPYTNLPIAVLVNGGSASASEIVAGALQDHKRAVIIGEKTFGKGSVQMLLPVNKDEAIKITTARYYLPSGRTIQAKGITPDIVIYPGKAPENENKFSLKEADLKHHLEQELKKLDDTNKDSTSKNTDKNKKSEKSEEEKEVTPKMINDDIQLKTAIDSLKTWSIVDEKMDEKALKKK</sequence>
<dbReference type="Gene3D" id="3.30.750.44">
    <property type="match status" value="1"/>
</dbReference>
<dbReference type="GO" id="GO:0004175">
    <property type="term" value="F:endopeptidase activity"/>
    <property type="evidence" value="ECO:0007669"/>
    <property type="project" value="TreeGrafter"/>
</dbReference>
<dbReference type="Proteomes" id="UP000078062">
    <property type="component" value="Chromosome"/>
</dbReference>
<feature type="chain" id="PRO_5008388964" evidence="7">
    <location>
        <begin position="21"/>
        <end position="459"/>
    </location>
</feature>
<dbReference type="InterPro" id="IPR004447">
    <property type="entry name" value="Peptidase_S41A"/>
</dbReference>